<dbReference type="EMBL" id="SDHX01000002">
    <property type="protein sequence ID" value="RXK53780.1"/>
    <property type="molecule type" value="Genomic_DNA"/>
</dbReference>
<evidence type="ECO:0000256" key="7">
    <source>
        <dbReference type="SAM" id="Phobius"/>
    </source>
</evidence>
<keyword evidence="10" id="KW-1185">Reference proteome</keyword>
<feature type="domain" description="Major facilitator superfamily (MFS) profile" evidence="8">
    <location>
        <begin position="10"/>
        <end position="456"/>
    </location>
</feature>
<evidence type="ECO:0000313" key="9">
    <source>
        <dbReference type="EMBL" id="RXK53780.1"/>
    </source>
</evidence>
<dbReference type="PROSITE" id="PS50850">
    <property type="entry name" value="MFS"/>
    <property type="match status" value="1"/>
</dbReference>
<dbReference type="RefSeq" id="WP_129049809.1">
    <property type="nucleotide sequence ID" value="NZ_SDHX01000002.1"/>
</dbReference>
<dbReference type="PROSITE" id="PS00216">
    <property type="entry name" value="SUGAR_TRANSPORT_1"/>
    <property type="match status" value="2"/>
</dbReference>
<evidence type="ECO:0000256" key="1">
    <source>
        <dbReference type="ARBA" id="ARBA00004141"/>
    </source>
</evidence>
<protein>
    <submittedName>
        <fullName evidence="9">MFS transporter</fullName>
    </submittedName>
</protein>
<dbReference type="InterPro" id="IPR003663">
    <property type="entry name" value="Sugar/inositol_transpt"/>
</dbReference>
<feature type="transmembrane region" description="Helical" evidence="7">
    <location>
        <begin position="78"/>
        <end position="100"/>
    </location>
</feature>
<feature type="transmembrane region" description="Helical" evidence="7">
    <location>
        <begin position="329"/>
        <end position="352"/>
    </location>
</feature>
<feature type="transmembrane region" description="Helical" evidence="7">
    <location>
        <begin position="302"/>
        <end position="322"/>
    </location>
</feature>
<gene>
    <name evidence="9" type="ORF">ESB00_19030</name>
</gene>
<dbReference type="AlphaFoldDB" id="A0A4Q1C5Q1"/>
<evidence type="ECO:0000259" key="8">
    <source>
        <dbReference type="PROSITE" id="PS50850"/>
    </source>
</evidence>
<dbReference type="OrthoDB" id="9783823at2"/>
<organism evidence="9 10">
    <name type="scientific">Oleiharenicola lentus</name>
    <dbReference type="NCBI Taxonomy" id="2508720"/>
    <lineage>
        <taxon>Bacteria</taxon>
        <taxon>Pseudomonadati</taxon>
        <taxon>Verrucomicrobiota</taxon>
        <taxon>Opitutia</taxon>
        <taxon>Opitutales</taxon>
        <taxon>Opitutaceae</taxon>
        <taxon>Oleiharenicola</taxon>
    </lineage>
</organism>
<feature type="transmembrane region" description="Helical" evidence="7">
    <location>
        <begin position="364"/>
        <end position="389"/>
    </location>
</feature>
<dbReference type="Pfam" id="PF00083">
    <property type="entry name" value="Sugar_tr"/>
    <property type="match status" value="1"/>
</dbReference>
<dbReference type="SUPFAM" id="SSF103473">
    <property type="entry name" value="MFS general substrate transporter"/>
    <property type="match status" value="1"/>
</dbReference>
<feature type="transmembrane region" description="Helical" evidence="7">
    <location>
        <begin position="264"/>
        <end position="290"/>
    </location>
</feature>
<evidence type="ECO:0000256" key="4">
    <source>
        <dbReference type="ARBA" id="ARBA00022989"/>
    </source>
</evidence>
<comment type="similarity">
    <text evidence="2 6">Belongs to the major facilitator superfamily. Sugar transporter (TC 2.A.1.1) family.</text>
</comment>
<dbReference type="GO" id="GO:0016020">
    <property type="term" value="C:membrane"/>
    <property type="evidence" value="ECO:0007669"/>
    <property type="project" value="UniProtKB-SubCell"/>
</dbReference>
<dbReference type="PANTHER" id="PTHR48022:SF2">
    <property type="entry name" value="PLASTIDIC GLUCOSE TRANSPORTER 4"/>
    <property type="match status" value="1"/>
</dbReference>
<comment type="subcellular location">
    <subcellularLocation>
        <location evidence="1">Membrane</location>
        <topology evidence="1">Multi-pass membrane protein</topology>
    </subcellularLocation>
</comment>
<comment type="caution">
    <text evidence="9">The sequence shown here is derived from an EMBL/GenBank/DDBJ whole genome shotgun (WGS) entry which is preliminary data.</text>
</comment>
<dbReference type="InterPro" id="IPR020846">
    <property type="entry name" value="MFS_dom"/>
</dbReference>
<dbReference type="PANTHER" id="PTHR48022">
    <property type="entry name" value="PLASTIDIC GLUCOSE TRANSPORTER 4"/>
    <property type="match status" value="1"/>
</dbReference>
<feature type="transmembrane region" description="Helical" evidence="7">
    <location>
        <begin position="106"/>
        <end position="123"/>
    </location>
</feature>
<proteinExistence type="inferred from homology"/>
<dbReference type="PROSITE" id="PS00217">
    <property type="entry name" value="SUGAR_TRANSPORT_2"/>
    <property type="match status" value="1"/>
</dbReference>
<dbReference type="GO" id="GO:0005351">
    <property type="term" value="F:carbohydrate:proton symporter activity"/>
    <property type="evidence" value="ECO:0007669"/>
    <property type="project" value="TreeGrafter"/>
</dbReference>
<evidence type="ECO:0000313" key="10">
    <source>
        <dbReference type="Proteomes" id="UP000290218"/>
    </source>
</evidence>
<feature type="transmembrane region" description="Helical" evidence="7">
    <location>
        <begin position="401"/>
        <end position="424"/>
    </location>
</feature>
<dbReference type="NCBIfam" id="TIGR00879">
    <property type="entry name" value="SP"/>
    <property type="match status" value="1"/>
</dbReference>
<keyword evidence="5 7" id="KW-0472">Membrane</keyword>
<evidence type="ECO:0000256" key="6">
    <source>
        <dbReference type="RuleBase" id="RU003346"/>
    </source>
</evidence>
<sequence>MTPGRYTALLLFISGMGGFLYGYDIGIIGAALLYLNKTITLSVTQESLIVAAVLAGGTVSSLAAGALADFIGRKRLMVAAAVVFLVSVVLIVVAQGFGALFAGRTLQGLSAGMIAVVIPLYLAESLPAAIRGRGTAAFQLFLTIGILVAMAAGRHYTAGVETLAATADAVALKSAQDSAWRAMFLSALWPGIIFLAGSLLVTESPRWLLRRGRAEAARAALARSRPEAEAENEFVEMRASLAPAANGSPAAQGSLWQRRYLVPFLLTCTVLGLTQTTGINSILQFVVVILQESGLDATAAAGQATAVTAVNVIFTVVGLVLVDKLGRKALLKLGTGAIALALVVSAVVFWRIQGGALAAGPGTAKIVTGCLMLFVAGFATGPGVCVWLALSELMPTRIRSLGMGIGLLVNQGISTAIAAMFLPVVKSHGYAAMFAFWAVCTVGYFLVAAFWLPETKGRTLEEIEAEFATKAS</sequence>
<dbReference type="InterPro" id="IPR050360">
    <property type="entry name" value="MFS_Sugar_Transporters"/>
</dbReference>
<dbReference type="Proteomes" id="UP000290218">
    <property type="component" value="Unassembled WGS sequence"/>
</dbReference>
<evidence type="ECO:0000256" key="5">
    <source>
        <dbReference type="ARBA" id="ARBA00023136"/>
    </source>
</evidence>
<reference evidence="9 10" key="1">
    <citation type="submission" date="2019-01" db="EMBL/GenBank/DDBJ databases">
        <title>Lacunisphaera sp. strain TWA-58.</title>
        <authorList>
            <person name="Chen W.-M."/>
        </authorList>
    </citation>
    <scope>NUCLEOTIDE SEQUENCE [LARGE SCALE GENOMIC DNA]</scope>
    <source>
        <strain evidence="9 10">TWA-58</strain>
    </source>
</reference>
<feature type="transmembrane region" description="Helical" evidence="7">
    <location>
        <begin position="182"/>
        <end position="201"/>
    </location>
</feature>
<dbReference type="InterPro" id="IPR036259">
    <property type="entry name" value="MFS_trans_sf"/>
</dbReference>
<evidence type="ECO:0000256" key="3">
    <source>
        <dbReference type="ARBA" id="ARBA00022692"/>
    </source>
</evidence>
<dbReference type="PRINTS" id="PR00171">
    <property type="entry name" value="SUGRTRNSPORT"/>
</dbReference>
<accession>A0A4Q1C5Q1</accession>
<name>A0A4Q1C5Q1_9BACT</name>
<feature type="transmembrane region" description="Helical" evidence="7">
    <location>
        <begin position="430"/>
        <end position="452"/>
    </location>
</feature>
<keyword evidence="3 7" id="KW-0812">Transmembrane</keyword>
<feature type="transmembrane region" description="Helical" evidence="7">
    <location>
        <begin position="7"/>
        <end position="35"/>
    </location>
</feature>
<evidence type="ECO:0000256" key="2">
    <source>
        <dbReference type="ARBA" id="ARBA00010992"/>
    </source>
</evidence>
<feature type="transmembrane region" description="Helical" evidence="7">
    <location>
        <begin position="47"/>
        <end position="71"/>
    </location>
</feature>
<dbReference type="InterPro" id="IPR005828">
    <property type="entry name" value="MFS_sugar_transport-like"/>
</dbReference>
<keyword evidence="6" id="KW-0813">Transport</keyword>
<dbReference type="Gene3D" id="1.20.1250.20">
    <property type="entry name" value="MFS general substrate transporter like domains"/>
    <property type="match status" value="1"/>
</dbReference>
<dbReference type="InterPro" id="IPR005829">
    <property type="entry name" value="Sugar_transporter_CS"/>
</dbReference>
<keyword evidence="4 7" id="KW-1133">Transmembrane helix</keyword>
<feature type="transmembrane region" description="Helical" evidence="7">
    <location>
        <begin position="135"/>
        <end position="153"/>
    </location>
</feature>